<dbReference type="CDD" id="cd18580">
    <property type="entry name" value="ABC_6TM_ABCC_D2"/>
    <property type="match status" value="1"/>
</dbReference>
<keyword evidence="8 9" id="KW-0472">Membrane</keyword>
<dbReference type="OrthoDB" id="6500128at2759"/>
<feature type="transmembrane region" description="Helical" evidence="9">
    <location>
        <begin position="858"/>
        <end position="885"/>
    </location>
</feature>
<keyword evidence="2" id="KW-0813">Transport</keyword>
<gene>
    <name evidence="12" type="primary">ABCC1_4</name>
    <name evidence="12" type="ORF">BG015_007936</name>
</gene>
<dbReference type="PROSITE" id="PS50893">
    <property type="entry name" value="ABC_TRANSPORTER_2"/>
    <property type="match status" value="1"/>
</dbReference>
<evidence type="ECO:0000256" key="4">
    <source>
        <dbReference type="ARBA" id="ARBA00022737"/>
    </source>
</evidence>
<dbReference type="GO" id="GO:0140359">
    <property type="term" value="F:ABC-type transporter activity"/>
    <property type="evidence" value="ECO:0007669"/>
    <property type="project" value="InterPro"/>
</dbReference>
<evidence type="ECO:0000256" key="5">
    <source>
        <dbReference type="ARBA" id="ARBA00022741"/>
    </source>
</evidence>
<evidence type="ECO:0000313" key="13">
    <source>
        <dbReference type="Proteomes" id="UP000748756"/>
    </source>
</evidence>
<keyword evidence="13" id="KW-1185">Reference proteome</keyword>
<dbReference type="CDD" id="cd18579">
    <property type="entry name" value="ABC_6TM_ABCC_D1"/>
    <property type="match status" value="1"/>
</dbReference>
<dbReference type="FunFam" id="1.20.1560.10:FF:000006">
    <property type="entry name" value="ATP-binding cassette, sub-family C (CFTR/MRP), member 9"/>
    <property type="match status" value="1"/>
</dbReference>
<dbReference type="InterPro" id="IPR044746">
    <property type="entry name" value="ABCC_6TM_D1"/>
</dbReference>
<evidence type="ECO:0000259" key="10">
    <source>
        <dbReference type="PROSITE" id="PS50893"/>
    </source>
</evidence>
<feature type="domain" description="ABC transmembrane type-1" evidence="11">
    <location>
        <begin position="845"/>
        <end position="1102"/>
    </location>
</feature>
<dbReference type="GO" id="GO:0005524">
    <property type="term" value="F:ATP binding"/>
    <property type="evidence" value="ECO:0007669"/>
    <property type="project" value="UniProtKB-KW"/>
</dbReference>
<dbReference type="InterPro" id="IPR050173">
    <property type="entry name" value="ABC_transporter_C-like"/>
</dbReference>
<dbReference type="InterPro" id="IPR003593">
    <property type="entry name" value="AAA+_ATPase"/>
</dbReference>
<dbReference type="Pfam" id="PF00005">
    <property type="entry name" value="ABC_tran"/>
    <property type="match status" value="2"/>
</dbReference>
<dbReference type="SUPFAM" id="SSF52540">
    <property type="entry name" value="P-loop containing nucleoside triphosphate hydrolases"/>
    <property type="match status" value="2"/>
</dbReference>
<organism evidence="12 13">
    <name type="scientific">Linnemannia schmuckeri</name>
    <dbReference type="NCBI Taxonomy" id="64567"/>
    <lineage>
        <taxon>Eukaryota</taxon>
        <taxon>Fungi</taxon>
        <taxon>Fungi incertae sedis</taxon>
        <taxon>Mucoromycota</taxon>
        <taxon>Mortierellomycotina</taxon>
        <taxon>Mortierellomycetes</taxon>
        <taxon>Mortierellales</taxon>
        <taxon>Mortierellaceae</taxon>
        <taxon>Linnemannia</taxon>
    </lineage>
</organism>
<evidence type="ECO:0000313" key="12">
    <source>
        <dbReference type="EMBL" id="KAF9150253.1"/>
    </source>
</evidence>
<dbReference type="PANTHER" id="PTHR24223">
    <property type="entry name" value="ATP-BINDING CASSETTE SUB-FAMILY C"/>
    <property type="match status" value="1"/>
</dbReference>
<feature type="transmembrane region" description="Helical" evidence="9">
    <location>
        <begin position="329"/>
        <end position="358"/>
    </location>
</feature>
<feature type="domain" description="ABC transporter" evidence="10">
    <location>
        <begin position="471"/>
        <end position="698"/>
    </location>
</feature>
<dbReference type="InterPro" id="IPR003439">
    <property type="entry name" value="ABC_transporter-like_ATP-bd"/>
</dbReference>
<name>A0A9P5VAX0_9FUNG</name>
<accession>A0A9P5VAX0</accession>
<dbReference type="GO" id="GO:0016020">
    <property type="term" value="C:membrane"/>
    <property type="evidence" value="ECO:0007669"/>
    <property type="project" value="UniProtKB-SubCell"/>
</dbReference>
<keyword evidence="7 9" id="KW-1133">Transmembrane helix</keyword>
<dbReference type="Gene3D" id="1.20.1560.10">
    <property type="entry name" value="ABC transporter type 1, transmembrane domain"/>
    <property type="match status" value="2"/>
</dbReference>
<feature type="transmembrane region" description="Helical" evidence="9">
    <location>
        <begin position="110"/>
        <end position="127"/>
    </location>
</feature>
<feature type="transmembrane region" description="Helical" evidence="9">
    <location>
        <begin position="147"/>
        <end position="171"/>
    </location>
</feature>
<evidence type="ECO:0000256" key="2">
    <source>
        <dbReference type="ARBA" id="ARBA00022448"/>
    </source>
</evidence>
<dbReference type="FunFam" id="1.20.1560.10:FF:000013">
    <property type="entry name" value="ABC transporter C family member 2"/>
    <property type="match status" value="1"/>
</dbReference>
<evidence type="ECO:0000256" key="9">
    <source>
        <dbReference type="SAM" id="Phobius"/>
    </source>
</evidence>
<keyword evidence="3 9" id="KW-0812">Transmembrane</keyword>
<keyword evidence="6" id="KW-0067">ATP-binding</keyword>
<dbReference type="AlphaFoldDB" id="A0A9P5VAX0"/>
<dbReference type="InterPro" id="IPR017871">
    <property type="entry name" value="ABC_transporter-like_CS"/>
</dbReference>
<dbReference type="Gene3D" id="3.40.50.300">
    <property type="entry name" value="P-loop containing nucleotide triphosphate hydrolases"/>
    <property type="match status" value="2"/>
</dbReference>
<dbReference type="CDD" id="cd03250">
    <property type="entry name" value="ABCC_MRP_domain1"/>
    <property type="match status" value="1"/>
</dbReference>
<keyword evidence="4" id="KW-0677">Repeat</keyword>
<dbReference type="PROSITE" id="PS50929">
    <property type="entry name" value="ABC_TM1F"/>
    <property type="match status" value="2"/>
</dbReference>
<evidence type="ECO:0000256" key="1">
    <source>
        <dbReference type="ARBA" id="ARBA00004141"/>
    </source>
</evidence>
<sequence length="1202" mass="132773">MSICVVFGLLVEAWPRESTRVQRHSEASPYDKANLLSRLTILYVQPLVSLAVQRTIAPDDILNQMPGWMRDKTEWERLESEWNKNVNASSSPSLMLTVFWIQARSIAPMYLLRVLVSCLMFTIPMLLSRLLESLQEAHAHGQTRRNFMYGLALVGTMFAAAFAGTILKALVRQKLIMQSLQTKVALTGMIYNKALKLSPGARSKSTTGEIVNHMSVDADVWQDGLYNMSSWLSLPIEIGAAMWLLYGLLGWSSFASIAALLLVTPLQVWRARVYNGMLKDKLMVMDERVRLTTEILTSIKVVKLYGWESAFKQRIMEVRGRELVALKRLGVIFAIMSIVFTSATLIMSLLTLSVYAAWGGEGFSRGQLTPQTVFVSMTLFAMLRTPIGELSETVTDTINVIVGCNRIKQFLLLEEIVESSVLRDPEVPMDPTSPLIVIENASFSWTKQPTAIASADLCLEEGLDDASQPFLQPSEEQNGEEPTTTNWRPTLRHIQLSITKGSLTAVVGRVGQGKSSLLSAILGEMYTLKGRVSIRGRVAYVPQHAWIFNASVKDNILFGQPYDESRYLQILHSAGLEPDLAILPAGDMTEIGERGINLSGGQKQRVSLARAVYADADVYLLDDPLSAVDAQVDKHLWKHLLGPEGVLKDKTRILVTHGIHHLEEVDKVVLVKDGEVAEHGTYRELMIGRNIFYQLIKEYSISHRKAAILKDVKNMTGATVAEVVGINKVDSRSDDFTTAQAEEYASSSDLDEESCLAATIKLTKGTALPNNDNKKTASDGKLVEAEKIKEGAVDFTISLAYVRAVTYKLAGLVGLFHVASYGCLVATNLWLKYCIQNDGGESSPDNYVARGKGMPLKMFIGVFTILTVVYVLSCIVTIYVGFAVARIRASFALHRDLISKIFRLPCSFFDTTPLGRIINRISSDLQGVDDKLPWAIDEVIYWGVRLIANVIIISLSTPTFLVALPVFVMAVALIQKYYLASSRAVKRIFHVSKSPVFQNFNETLGGVTTIRAMGLQERFKAGNVGLLLTHVNAHVAYSYCIRWVEVRLQSLSAVVILVVAGGFVISAGKDLDPATAGLALSFTLSITQEINYLVRNYCEAQNLLVSVERMREYADINTEAPETLPLDPRVEVAGAWPPRHGAIEFVNYSTRYREGLDLVLRNVSFKVGAGEKVGIVGRTGAGKSSLTLALFRMIEAVNGPCD</sequence>
<reference evidence="12" key="1">
    <citation type="journal article" date="2020" name="Fungal Divers.">
        <title>Resolving the Mortierellaceae phylogeny through synthesis of multi-gene phylogenetics and phylogenomics.</title>
        <authorList>
            <person name="Vandepol N."/>
            <person name="Liber J."/>
            <person name="Desiro A."/>
            <person name="Na H."/>
            <person name="Kennedy M."/>
            <person name="Barry K."/>
            <person name="Grigoriev I.V."/>
            <person name="Miller A.N."/>
            <person name="O'Donnell K."/>
            <person name="Stajich J.E."/>
            <person name="Bonito G."/>
        </authorList>
    </citation>
    <scope>NUCLEOTIDE SEQUENCE</scope>
    <source>
        <strain evidence="12">NRRL 6426</strain>
    </source>
</reference>
<dbReference type="PROSITE" id="PS00211">
    <property type="entry name" value="ABC_TRANSPORTER_1"/>
    <property type="match status" value="1"/>
</dbReference>
<dbReference type="InterPro" id="IPR027417">
    <property type="entry name" value="P-loop_NTPase"/>
</dbReference>
<feature type="transmembrane region" description="Helical" evidence="9">
    <location>
        <begin position="251"/>
        <end position="269"/>
    </location>
</feature>
<proteinExistence type="predicted"/>
<feature type="domain" description="ABC transmembrane type-1" evidence="11">
    <location>
        <begin position="111"/>
        <end position="399"/>
    </location>
</feature>
<dbReference type="InterPro" id="IPR011527">
    <property type="entry name" value="ABC1_TM_dom"/>
</dbReference>
<dbReference type="Pfam" id="PF00664">
    <property type="entry name" value="ABC_membrane"/>
    <property type="match status" value="2"/>
</dbReference>
<dbReference type="GO" id="GO:0016887">
    <property type="term" value="F:ATP hydrolysis activity"/>
    <property type="evidence" value="ECO:0007669"/>
    <property type="project" value="InterPro"/>
</dbReference>
<dbReference type="EMBL" id="JAAAUQ010000437">
    <property type="protein sequence ID" value="KAF9150253.1"/>
    <property type="molecule type" value="Genomic_DNA"/>
</dbReference>
<evidence type="ECO:0000256" key="6">
    <source>
        <dbReference type="ARBA" id="ARBA00022840"/>
    </source>
</evidence>
<dbReference type="SMART" id="SM00382">
    <property type="entry name" value="AAA"/>
    <property type="match status" value="1"/>
</dbReference>
<dbReference type="InterPro" id="IPR036640">
    <property type="entry name" value="ABC1_TM_sf"/>
</dbReference>
<comment type="caution">
    <text evidence="12">The sequence shown here is derived from an EMBL/GenBank/DDBJ whole genome shotgun (WGS) entry which is preliminary data.</text>
</comment>
<evidence type="ECO:0000259" key="11">
    <source>
        <dbReference type="PROSITE" id="PS50929"/>
    </source>
</evidence>
<dbReference type="SUPFAM" id="SSF90123">
    <property type="entry name" value="ABC transporter transmembrane region"/>
    <property type="match status" value="2"/>
</dbReference>
<protein>
    <submittedName>
        <fullName evidence="12">Multidrug resistance-associated protein 1</fullName>
    </submittedName>
</protein>
<evidence type="ECO:0000256" key="7">
    <source>
        <dbReference type="ARBA" id="ARBA00022989"/>
    </source>
</evidence>
<comment type="subcellular location">
    <subcellularLocation>
        <location evidence="1">Membrane</location>
        <topology evidence="1">Multi-pass membrane protein</topology>
    </subcellularLocation>
</comment>
<dbReference type="FunFam" id="3.40.50.300:FF:000997">
    <property type="entry name" value="Multidrug resistance-associated protein 1"/>
    <property type="match status" value="1"/>
</dbReference>
<evidence type="ECO:0000256" key="3">
    <source>
        <dbReference type="ARBA" id="ARBA00022692"/>
    </source>
</evidence>
<evidence type="ECO:0000256" key="8">
    <source>
        <dbReference type="ARBA" id="ARBA00023136"/>
    </source>
</evidence>
<dbReference type="Proteomes" id="UP000748756">
    <property type="component" value="Unassembled WGS sequence"/>
</dbReference>
<dbReference type="InterPro" id="IPR044726">
    <property type="entry name" value="ABCC_6TM_D2"/>
</dbReference>
<keyword evidence="5" id="KW-0547">Nucleotide-binding</keyword>